<dbReference type="RefSeq" id="WP_179210127.1">
    <property type="nucleotide sequence ID" value="NZ_FUKJ01000068.1"/>
</dbReference>
<dbReference type="AlphaFoldDB" id="A0A1R4H2B4"/>
<dbReference type="GO" id="GO:0006355">
    <property type="term" value="P:regulation of DNA-templated transcription"/>
    <property type="evidence" value="ECO:0007669"/>
    <property type="project" value="InterPro"/>
</dbReference>
<name>A0A1R4H2B4_9GAMM</name>
<accession>A0A1R4H2B4</accession>
<evidence type="ECO:0000259" key="1">
    <source>
        <dbReference type="Pfam" id="PF22513"/>
    </source>
</evidence>
<proteinExistence type="predicted"/>
<protein>
    <recommendedName>
        <fullName evidence="1">Antitoxin FitA-like ribbon-helix-helix domain-containing protein</fullName>
    </recommendedName>
</protein>
<dbReference type="InterPro" id="IPR053853">
    <property type="entry name" value="FitA-like_RHH"/>
</dbReference>
<dbReference type="Pfam" id="PF22513">
    <property type="entry name" value="FitA-like_RHH"/>
    <property type="match status" value="1"/>
</dbReference>
<dbReference type="EMBL" id="FUKJ01000068">
    <property type="protein sequence ID" value="SJM90335.1"/>
    <property type="molecule type" value="Genomic_DNA"/>
</dbReference>
<dbReference type="InterPro" id="IPR010985">
    <property type="entry name" value="Ribbon_hlx_hlx"/>
</dbReference>
<sequence length="81" mass="9238">MPTLTIRNLPDSVHAALRRQAQQDGLSVEAEVRKILTDVCIMDRKPIASLQQLVDQLYHGQKPANVVEHLIQERRLEAKNE</sequence>
<dbReference type="InterPro" id="IPR013321">
    <property type="entry name" value="Arc_rbn_hlx_hlx"/>
</dbReference>
<dbReference type="Proteomes" id="UP000195442">
    <property type="component" value="Unassembled WGS sequence"/>
</dbReference>
<keyword evidence="3" id="KW-1185">Reference proteome</keyword>
<feature type="domain" description="Antitoxin FitA-like ribbon-helix-helix" evidence="1">
    <location>
        <begin position="2"/>
        <end position="38"/>
    </location>
</feature>
<gene>
    <name evidence="2" type="ORF">CRENPOLYSF2_160014</name>
</gene>
<reference evidence="3" key="1">
    <citation type="submission" date="2017-02" db="EMBL/GenBank/DDBJ databases">
        <authorList>
            <person name="Daims H."/>
        </authorList>
    </citation>
    <scope>NUCLEOTIDE SEQUENCE [LARGE SCALE GENOMIC DNA]</scope>
</reference>
<evidence type="ECO:0000313" key="3">
    <source>
        <dbReference type="Proteomes" id="UP000195442"/>
    </source>
</evidence>
<dbReference type="Gene3D" id="1.10.1220.10">
    <property type="entry name" value="Met repressor-like"/>
    <property type="match status" value="1"/>
</dbReference>
<organism evidence="2 3">
    <name type="scientific">Crenothrix polyspora</name>
    <dbReference type="NCBI Taxonomy" id="360316"/>
    <lineage>
        <taxon>Bacteria</taxon>
        <taxon>Pseudomonadati</taxon>
        <taxon>Pseudomonadota</taxon>
        <taxon>Gammaproteobacteria</taxon>
        <taxon>Methylococcales</taxon>
        <taxon>Crenotrichaceae</taxon>
        <taxon>Crenothrix</taxon>
    </lineage>
</organism>
<dbReference type="SUPFAM" id="SSF47598">
    <property type="entry name" value="Ribbon-helix-helix"/>
    <property type="match status" value="1"/>
</dbReference>
<evidence type="ECO:0000313" key="2">
    <source>
        <dbReference type="EMBL" id="SJM90335.1"/>
    </source>
</evidence>